<reference evidence="1 2" key="1">
    <citation type="journal article" date="2013" name="Nat. Commun.">
        <title>The evolution and pathogenic mechanisms of the rice sheath blight pathogen.</title>
        <authorList>
            <person name="Zheng A."/>
            <person name="Lin R."/>
            <person name="Xu L."/>
            <person name="Qin P."/>
            <person name="Tang C."/>
            <person name="Ai P."/>
            <person name="Zhang D."/>
            <person name="Liu Y."/>
            <person name="Sun Z."/>
            <person name="Feng H."/>
            <person name="Wang Y."/>
            <person name="Chen Y."/>
            <person name="Liang X."/>
            <person name="Fu R."/>
            <person name="Li Q."/>
            <person name="Zhang J."/>
            <person name="Yu X."/>
            <person name="Xie Z."/>
            <person name="Ding L."/>
            <person name="Guan P."/>
            <person name="Tang J."/>
            <person name="Liang Y."/>
            <person name="Wang S."/>
            <person name="Deng Q."/>
            <person name="Li S."/>
            <person name="Zhu J."/>
            <person name="Wang L."/>
            <person name="Liu H."/>
            <person name="Li P."/>
        </authorList>
    </citation>
    <scope>NUCLEOTIDE SEQUENCE [LARGE SCALE GENOMIC DNA]</scope>
    <source>
        <strain evidence="2">AG-1 IA</strain>
    </source>
</reference>
<organism evidence="1 2">
    <name type="scientific">Thanatephorus cucumeris (strain AG1-IA)</name>
    <name type="common">Rice sheath blight fungus</name>
    <name type="synonym">Rhizoctonia solani</name>
    <dbReference type="NCBI Taxonomy" id="983506"/>
    <lineage>
        <taxon>Eukaryota</taxon>
        <taxon>Fungi</taxon>
        <taxon>Dikarya</taxon>
        <taxon>Basidiomycota</taxon>
        <taxon>Agaricomycotina</taxon>
        <taxon>Agaricomycetes</taxon>
        <taxon>Cantharellales</taxon>
        <taxon>Ceratobasidiaceae</taxon>
        <taxon>Rhizoctonia</taxon>
        <taxon>Rhizoctonia solani AG-1</taxon>
    </lineage>
</organism>
<proteinExistence type="predicted"/>
<dbReference type="EMBL" id="AFRT01000688">
    <property type="protein sequence ID" value="ELU42916.1"/>
    <property type="molecule type" value="Genomic_DNA"/>
</dbReference>
<dbReference type="Proteomes" id="UP000011668">
    <property type="component" value="Unassembled WGS sequence"/>
</dbReference>
<dbReference type="AlphaFoldDB" id="L8WXV9"/>
<protein>
    <submittedName>
        <fullName evidence="1">Uncharacterized protein</fullName>
    </submittedName>
</protein>
<evidence type="ECO:0000313" key="1">
    <source>
        <dbReference type="EMBL" id="ELU42916.1"/>
    </source>
</evidence>
<gene>
    <name evidence="1" type="ORF">AG1IA_03062</name>
</gene>
<name>L8WXV9_THACA</name>
<accession>L8WXV9</accession>
<evidence type="ECO:0000313" key="2">
    <source>
        <dbReference type="Proteomes" id="UP000011668"/>
    </source>
</evidence>
<comment type="caution">
    <text evidence="1">The sequence shown here is derived from an EMBL/GenBank/DDBJ whole genome shotgun (WGS) entry which is preliminary data.</text>
</comment>
<dbReference type="HOGENOM" id="CLU_2723956_0_0_1"/>
<sequence length="72" mass="8120">MGLDYTHKEQGQNVGCMHCSQVFGARVASMWFSASVHTERPRAYEVDAGRSQPPLQGGYARRSKIVECFRNE</sequence>
<keyword evidence="2" id="KW-1185">Reference proteome</keyword>